<sequence length="416" mass="46682">MKNILMLFFIFFSWITLSSAETAPISVRLNDDTAWIGQKVSFFIELRAMGSFSGSARFDLPQVPGTIIIKVGAPVVSSEEIDGQSWFVQSHEFALFSQQAGTLKIPEFSVRFASRAGFSGPANDVQTTFPGMKVEIQRPPGSEKSSFLVTTQSLEINEIWKPTPGPVEAGAIFTRKIAQRASELSGMALAPPSTDVPDGISVYVKNDEIADKTERGDFLGQRIDTITYRMTKAGNFTLPDVVYSWWNPITRKIEKFILPAVRFEVSPAPGSKTATRQGKMLYVWVLLALTLLSFALWQKTFIVEWLRQHWRELNPPDKILAENFLQACAQNNSASAVTFWISWRNTQGELFKPEPELQSAVFTLLRHRFGPEPSGFWQGDLLALAFTNHLNMEKEKGSEKKGKVLPELNRKNFHPA</sequence>
<dbReference type="STRING" id="1121416.SAMN02745220_03902"/>
<proteinExistence type="predicted"/>
<keyword evidence="2" id="KW-0472">Membrane</keyword>
<feature type="region of interest" description="Disordered" evidence="1">
    <location>
        <begin position="394"/>
        <end position="416"/>
    </location>
</feature>
<dbReference type="RefSeq" id="WP_073615333.1">
    <property type="nucleotide sequence ID" value="NZ_FRFE01000023.1"/>
</dbReference>
<dbReference type="Proteomes" id="UP000184603">
    <property type="component" value="Unassembled WGS sequence"/>
</dbReference>
<dbReference type="AlphaFoldDB" id="A0A1M7YEZ7"/>
<dbReference type="InterPro" id="IPR025738">
    <property type="entry name" value="BatD"/>
</dbReference>
<reference evidence="5 6" key="1">
    <citation type="submission" date="2016-12" db="EMBL/GenBank/DDBJ databases">
        <authorList>
            <person name="Song W.-J."/>
            <person name="Kurnit D.M."/>
        </authorList>
    </citation>
    <scope>NUCLEOTIDE SEQUENCE [LARGE SCALE GENOMIC DNA]</scope>
    <source>
        <strain evidence="5 6">DSM 18488</strain>
    </source>
</reference>
<keyword evidence="6" id="KW-1185">Reference proteome</keyword>
<gene>
    <name evidence="5" type="ORF">SAMN02745220_03902</name>
</gene>
<keyword evidence="2" id="KW-0812">Transmembrane</keyword>
<organism evidence="5 6">
    <name type="scientific">Desulfopila aestuarii DSM 18488</name>
    <dbReference type="NCBI Taxonomy" id="1121416"/>
    <lineage>
        <taxon>Bacteria</taxon>
        <taxon>Pseudomonadati</taxon>
        <taxon>Thermodesulfobacteriota</taxon>
        <taxon>Desulfobulbia</taxon>
        <taxon>Desulfobulbales</taxon>
        <taxon>Desulfocapsaceae</taxon>
        <taxon>Desulfopila</taxon>
    </lineage>
</organism>
<protein>
    <submittedName>
        <fullName evidence="5">Oxygen tolerance</fullName>
    </submittedName>
</protein>
<dbReference type="Pfam" id="PF25607">
    <property type="entry name" value="DUF7939"/>
    <property type="match status" value="1"/>
</dbReference>
<dbReference type="OrthoDB" id="265905at2"/>
<name>A0A1M7YEZ7_9BACT</name>
<keyword evidence="3" id="KW-0732">Signal</keyword>
<dbReference type="PANTHER" id="PTHR40940">
    <property type="entry name" value="PROTEIN BATD-RELATED"/>
    <property type="match status" value="1"/>
</dbReference>
<dbReference type="EMBL" id="FRFE01000023">
    <property type="protein sequence ID" value="SHO51207.1"/>
    <property type="molecule type" value="Genomic_DNA"/>
</dbReference>
<feature type="signal peptide" evidence="3">
    <location>
        <begin position="1"/>
        <end position="20"/>
    </location>
</feature>
<feature type="domain" description="DUF7939" evidence="4">
    <location>
        <begin position="320"/>
        <end position="390"/>
    </location>
</feature>
<evidence type="ECO:0000313" key="6">
    <source>
        <dbReference type="Proteomes" id="UP000184603"/>
    </source>
</evidence>
<keyword evidence="2" id="KW-1133">Transmembrane helix</keyword>
<dbReference type="InterPro" id="IPR057699">
    <property type="entry name" value="DUF7939"/>
</dbReference>
<evidence type="ECO:0000256" key="1">
    <source>
        <dbReference type="SAM" id="MobiDB-lite"/>
    </source>
</evidence>
<feature type="compositionally biased region" description="Basic and acidic residues" evidence="1">
    <location>
        <begin position="394"/>
        <end position="410"/>
    </location>
</feature>
<evidence type="ECO:0000256" key="2">
    <source>
        <dbReference type="SAM" id="Phobius"/>
    </source>
</evidence>
<evidence type="ECO:0000256" key="3">
    <source>
        <dbReference type="SAM" id="SignalP"/>
    </source>
</evidence>
<feature type="transmembrane region" description="Helical" evidence="2">
    <location>
        <begin position="280"/>
        <end position="297"/>
    </location>
</feature>
<evidence type="ECO:0000313" key="5">
    <source>
        <dbReference type="EMBL" id="SHO51207.1"/>
    </source>
</evidence>
<evidence type="ECO:0000259" key="4">
    <source>
        <dbReference type="Pfam" id="PF25607"/>
    </source>
</evidence>
<feature type="chain" id="PRO_5013156134" evidence="3">
    <location>
        <begin position="21"/>
        <end position="416"/>
    </location>
</feature>
<accession>A0A1M7YEZ7</accession>
<dbReference type="PANTHER" id="PTHR40940:SF1">
    <property type="entry name" value="PROTEIN BATD"/>
    <property type="match status" value="1"/>
</dbReference>